<evidence type="ECO:0000256" key="4">
    <source>
        <dbReference type="ARBA" id="ARBA00023125"/>
    </source>
</evidence>
<gene>
    <name evidence="8" type="ORF">ACFSCY_24695</name>
</gene>
<evidence type="ECO:0000256" key="6">
    <source>
        <dbReference type="SAM" id="MobiDB-lite"/>
    </source>
</evidence>
<evidence type="ECO:0000256" key="1">
    <source>
        <dbReference type="ARBA" id="ARBA00010641"/>
    </source>
</evidence>
<evidence type="ECO:0000313" key="8">
    <source>
        <dbReference type="EMBL" id="MFD1532629.1"/>
    </source>
</evidence>
<keyword evidence="9" id="KW-1185">Reference proteome</keyword>
<name>A0ABW4FPV2_9PSEU</name>
<organism evidence="8 9">
    <name type="scientific">Pseudonocardia aurantiaca</name>
    <dbReference type="NCBI Taxonomy" id="75290"/>
    <lineage>
        <taxon>Bacteria</taxon>
        <taxon>Bacillati</taxon>
        <taxon>Actinomycetota</taxon>
        <taxon>Actinomycetes</taxon>
        <taxon>Pseudonocardiales</taxon>
        <taxon>Pseudonocardiaceae</taxon>
        <taxon>Pseudonocardia</taxon>
    </lineage>
</organism>
<sequence>MTAAATAPSLEAGAGTVGPDPLAEKDTAHLLRLAGHGDEAALRAIVDRFDGLVWSVVRGFRLGDAQAADAVQTTWLRLVENLGTIRTPERLPGWLRTTAQRASIDAIRTTRRETQLDPDGTDLGAPENRAANRHDNEPEASAVRKERVAMVRRAVQELSERHQELLGLLVASPPMSYEEIGARLSMPVGSIGPTRARLLARLRTALEAADIHGLSA</sequence>
<dbReference type="SUPFAM" id="SSF88659">
    <property type="entry name" value="Sigma3 and sigma4 domains of RNA polymerase sigma factors"/>
    <property type="match status" value="1"/>
</dbReference>
<evidence type="ECO:0000259" key="7">
    <source>
        <dbReference type="Pfam" id="PF04542"/>
    </source>
</evidence>
<feature type="domain" description="RNA polymerase sigma-70 region 2" evidence="7">
    <location>
        <begin position="46"/>
        <end position="112"/>
    </location>
</feature>
<dbReference type="InterPro" id="IPR014284">
    <property type="entry name" value="RNA_pol_sigma-70_dom"/>
</dbReference>
<evidence type="ECO:0000313" key="9">
    <source>
        <dbReference type="Proteomes" id="UP001597145"/>
    </source>
</evidence>
<dbReference type="PANTHER" id="PTHR43133">
    <property type="entry name" value="RNA POLYMERASE ECF-TYPE SIGMA FACTO"/>
    <property type="match status" value="1"/>
</dbReference>
<comment type="similarity">
    <text evidence="1">Belongs to the sigma-70 factor family. ECF subfamily.</text>
</comment>
<dbReference type="Gene3D" id="1.10.10.10">
    <property type="entry name" value="Winged helix-like DNA-binding domain superfamily/Winged helix DNA-binding domain"/>
    <property type="match status" value="1"/>
</dbReference>
<dbReference type="Proteomes" id="UP001597145">
    <property type="component" value="Unassembled WGS sequence"/>
</dbReference>
<dbReference type="PANTHER" id="PTHR43133:SF8">
    <property type="entry name" value="RNA POLYMERASE SIGMA FACTOR HI_1459-RELATED"/>
    <property type="match status" value="1"/>
</dbReference>
<evidence type="ECO:0000256" key="2">
    <source>
        <dbReference type="ARBA" id="ARBA00023015"/>
    </source>
</evidence>
<evidence type="ECO:0000256" key="5">
    <source>
        <dbReference type="ARBA" id="ARBA00023163"/>
    </source>
</evidence>
<dbReference type="NCBIfam" id="TIGR02937">
    <property type="entry name" value="sigma70-ECF"/>
    <property type="match status" value="1"/>
</dbReference>
<dbReference type="Pfam" id="PF04542">
    <property type="entry name" value="Sigma70_r2"/>
    <property type="match status" value="1"/>
</dbReference>
<dbReference type="Gene3D" id="1.10.1740.10">
    <property type="match status" value="1"/>
</dbReference>
<keyword evidence="2" id="KW-0805">Transcription regulation</keyword>
<feature type="compositionally biased region" description="Basic and acidic residues" evidence="6">
    <location>
        <begin position="130"/>
        <end position="143"/>
    </location>
</feature>
<evidence type="ECO:0000256" key="3">
    <source>
        <dbReference type="ARBA" id="ARBA00023082"/>
    </source>
</evidence>
<proteinExistence type="inferred from homology"/>
<protein>
    <submittedName>
        <fullName evidence="8">RNA polymerase sigma factor</fullName>
    </submittedName>
</protein>
<dbReference type="InterPro" id="IPR036388">
    <property type="entry name" value="WH-like_DNA-bd_sf"/>
</dbReference>
<feature type="region of interest" description="Disordered" evidence="6">
    <location>
        <begin position="109"/>
        <end position="143"/>
    </location>
</feature>
<feature type="region of interest" description="Disordered" evidence="6">
    <location>
        <begin position="1"/>
        <end position="21"/>
    </location>
</feature>
<dbReference type="InterPro" id="IPR013324">
    <property type="entry name" value="RNA_pol_sigma_r3/r4-like"/>
</dbReference>
<reference evidence="9" key="1">
    <citation type="journal article" date="2019" name="Int. J. Syst. Evol. Microbiol.">
        <title>The Global Catalogue of Microorganisms (GCM) 10K type strain sequencing project: providing services to taxonomists for standard genome sequencing and annotation.</title>
        <authorList>
            <consortium name="The Broad Institute Genomics Platform"/>
            <consortium name="The Broad Institute Genome Sequencing Center for Infectious Disease"/>
            <person name="Wu L."/>
            <person name="Ma J."/>
        </authorList>
    </citation>
    <scope>NUCLEOTIDE SEQUENCE [LARGE SCALE GENOMIC DNA]</scope>
    <source>
        <strain evidence="9">JCM 12165</strain>
    </source>
</reference>
<dbReference type="InterPro" id="IPR039425">
    <property type="entry name" value="RNA_pol_sigma-70-like"/>
</dbReference>
<dbReference type="InterPro" id="IPR013325">
    <property type="entry name" value="RNA_pol_sigma_r2"/>
</dbReference>
<keyword evidence="4" id="KW-0238">DNA-binding</keyword>
<keyword evidence="3" id="KW-0731">Sigma factor</keyword>
<comment type="caution">
    <text evidence="8">The sequence shown here is derived from an EMBL/GenBank/DDBJ whole genome shotgun (WGS) entry which is preliminary data.</text>
</comment>
<dbReference type="SUPFAM" id="SSF88946">
    <property type="entry name" value="Sigma2 domain of RNA polymerase sigma factors"/>
    <property type="match status" value="1"/>
</dbReference>
<dbReference type="InterPro" id="IPR007627">
    <property type="entry name" value="RNA_pol_sigma70_r2"/>
</dbReference>
<accession>A0ABW4FPV2</accession>
<dbReference type="EMBL" id="JBHUCP010000019">
    <property type="protein sequence ID" value="MFD1532629.1"/>
    <property type="molecule type" value="Genomic_DNA"/>
</dbReference>
<dbReference type="RefSeq" id="WP_343978117.1">
    <property type="nucleotide sequence ID" value="NZ_BAAAJG010000010.1"/>
</dbReference>
<keyword evidence="5" id="KW-0804">Transcription</keyword>